<dbReference type="AlphaFoldDB" id="A0A3P6EZS8"/>
<proteinExistence type="predicted"/>
<protein>
    <submittedName>
        <fullName evidence="2">Uncharacterized protein</fullName>
    </submittedName>
</protein>
<gene>
    <name evidence="2" type="ORF">BOLC7T42169H</name>
</gene>
<accession>A0A3P6EZS8</accession>
<reference evidence="2" key="1">
    <citation type="submission" date="2018-11" db="EMBL/GenBank/DDBJ databases">
        <authorList>
            <consortium name="Genoscope - CEA"/>
            <person name="William W."/>
        </authorList>
    </citation>
    <scope>NUCLEOTIDE SEQUENCE</scope>
</reference>
<name>A0A3P6EZS8_BRAOL</name>
<evidence type="ECO:0000313" key="2">
    <source>
        <dbReference type="EMBL" id="VDD36609.1"/>
    </source>
</evidence>
<organism evidence="2">
    <name type="scientific">Brassica oleracea</name>
    <name type="common">Wild cabbage</name>
    <dbReference type="NCBI Taxonomy" id="3712"/>
    <lineage>
        <taxon>Eukaryota</taxon>
        <taxon>Viridiplantae</taxon>
        <taxon>Streptophyta</taxon>
        <taxon>Embryophyta</taxon>
        <taxon>Tracheophyta</taxon>
        <taxon>Spermatophyta</taxon>
        <taxon>Magnoliopsida</taxon>
        <taxon>eudicotyledons</taxon>
        <taxon>Gunneridae</taxon>
        <taxon>Pentapetalae</taxon>
        <taxon>rosids</taxon>
        <taxon>malvids</taxon>
        <taxon>Brassicales</taxon>
        <taxon>Brassicaceae</taxon>
        <taxon>Brassiceae</taxon>
        <taxon>Brassica</taxon>
    </lineage>
</organism>
<keyword evidence="1" id="KW-1133">Transmembrane helix</keyword>
<sequence length="72" mass="8639">MSVEELDANEKQAFLNWRRMFVRLAFFVYQYLSVTEMFVGVYELFSSCALFYIAHCHLLRGQKMFSHIRDTC</sequence>
<keyword evidence="1" id="KW-0812">Transmembrane</keyword>
<dbReference type="EMBL" id="LR031876">
    <property type="protein sequence ID" value="VDD36609.1"/>
    <property type="molecule type" value="Genomic_DNA"/>
</dbReference>
<feature type="transmembrane region" description="Helical" evidence="1">
    <location>
        <begin position="28"/>
        <end position="54"/>
    </location>
</feature>
<evidence type="ECO:0000256" key="1">
    <source>
        <dbReference type="SAM" id="Phobius"/>
    </source>
</evidence>
<keyword evidence="1" id="KW-0472">Membrane</keyword>